<organism evidence="4 5">
    <name type="scientific">Terrimicrobium sacchariphilum</name>
    <dbReference type="NCBI Taxonomy" id="690879"/>
    <lineage>
        <taxon>Bacteria</taxon>
        <taxon>Pseudomonadati</taxon>
        <taxon>Verrucomicrobiota</taxon>
        <taxon>Terrimicrobiia</taxon>
        <taxon>Terrimicrobiales</taxon>
        <taxon>Terrimicrobiaceae</taxon>
        <taxon>Terrimicrobium</taxon>
    </lineage>
</organism>
<dbReference type="RefSeq" id="WP_075077577.1">
    <property type="nucleotide sequence ID" value="NZ_BDCO01000002.1"/>
</dbReference>
<evidence type="ECO:0000313" key="4">
    <source>
        <dbReference type="EMBL" id="GAT31691.1"/>
    </source>
</evidence>
<protein>
    <submittedName>
        <fullName evidence="4">FecR protein</fullName>
    </submittedName>
</protein>
<dbReference type="InterPro" id="IPR006860">
    <property type="entry name" value="FecR"/>
</dbReference>
<dbReference type="STRING" id="690879.TSACC_285"/>
<feature type="domain" description="FecR protein" evidence="3">
    <location>
        <begin position="59"/>
        <end position="147"/>
    </location>
</feature>
<dbReference type="Gene3D" id="2.60.120.1440">
    <property type="match status" value="1"/>
</dbReference>
<evidence type="ECO:0000313" key="5">
    <source>
        <dbReference type="Proteomes" id="UP000076023"/>
    </source>
</evidence>
<evidence type="ECO:0000256" key="2">
    <source>
        <dbReference type="SAM" id="SignalP"/>
    </source>
</evidence>
<dbReference type="Proteomes" id="UP000076023">
    <property type="component" value="Unassembled WGS sequence"/>
</dbReference>
<dbReference type="OrthoDB" id="175083at2"/>
<evidence type="ECO:0000256" key="1">
    <source>
        <dbReference type="SAM" id="MobiDB-lite"/>
    </source>
</evidence>
<evidence type="ECO:0000259" key="3">
    <source>
        <dbReference type="Pfam" id="PF04773"/>
    </source>
</evidence>
<keyword evidence="5" id="KW-1185">Reference proteome</keyword>
<dbReference type="EMBL" id="BDCO01000002">
    <property type="protein sequence ID" value="GAT31691.1"/>
    <property type="molecule type" value="Genomic_DNA"/>
</dbReference>
<feature type="signal peptide" evidence="2">
    <location>
        <begin position="1"/>
        <end position="21"/>
    </location>
</feature>
<accession>A0A146G204</accession>
<feature type="region of interest" description="Disordered" evidence="1">
    <location>
        <begin position="241"/>
        <end position="288"/>
    </location>
</feature>
<dbReference type="PANTHER" id="PTHR30273">
    <property type="entry name" value="PERIPLASMIC SIGNAL SENSOR AND SIGMA FACTOR ACTIVATOR FECR-RELATED"/>
    <property type="match status" value="1"/>
</dbReference>
<dbReference type="Pfam" id="PF04773">
    <property type="entry name" value="FecR"/>
    <property type="match status" value="1"/>
</dbReference>
<proteinExistence type="predicted"/>
<name>A0A146G204_TERSA</name>
<dbReference type="GO" id="GO:0016989">
    <property type="term" value="F:sigma factor antagonist activity"/>
    <property type="evidence" value="ECO:0007669"/>
    <property type="project" value="TreeGrafter"/>
</dbReference>
<dbReference type="InParanoid" id="A0A146G204"/>
<reference evidence="5" key="1">
    <citation type="journal article" date="2017" name="Genome Announc.">
        <title>Draft Genome Sequence of Terrimicrobium sacchariphilum NM-5T, a Facultative Anaerobic Soil Bacterium of the Class Spartobacteria.</title>
        <authorList>
            <person name="Qiu Y.L."/>
            <person name="Tourlousse D.M."/>
            <person name="Matsuura N."/>
            <person name="Ohashi A."/>
            <person name="Sekiguchi Y."/>
        </authorList>
    </citation>
    <scope>NUCLEOTIDE SEQUENCE [LARGE SCALE GENOMIC DNA]</scope>
    <source>
        <strain evidence="5">NM-5</strain>
    </source>
</reference>
<dbReference type="AlphaFoldDB" id="A0A146G204"/>
<dbReference type="InterPro" id="IPR012373">
    <property type="entry name" value="Ferrdict_sens_TM"/>
</dbReference>
<keyword evidence="2" id="KW-0732">Signal</keyword>
<comment type="caution">
    <text evidence="4">The sequence shown here is derived from an EMBL/GenBank/DDBJ whole genome shotgun (WGS) entry which is preliminary data.</text>
</comment>
<gene>
    <name evidence="4" type="ORF">TSACC_285</name>
</gene>
<dbReference type="PANTHER" id="PTHR30273:SF2">
    <property type="entry name" value="PROTEIN FECR"/>
    <property type="match status" value="1"/>
</dbReference>
<feature type="chain" id="PRO_5007524380" evidence="2">
    <location>
        <begin position="22"/>
        <end position="288"/>
    </location>
</feature>
<sequence>MKLRHSVLALTILALGGSVMADPFQKAEVTRAVNTVSLVENEKARPASVGDTVLGQTFVRTGVDSRTELKFPDLTILRLGANSLFSFEAGSRSMELESGTLLFSSQKGEGGGQVQAGAVTAAVTGTQFLIARFKNGTVKLVVLEGRVWLSVKNNPKSRRMFVAGQLVTIPPGSSTIPLGTTIDLMRLISTSRLLEAGGFGPLPGQRLLLRIADSQQGKIRPLPDMLNRNQQAAQITRRIIEANKPPQAPPKPVGTPPKPPQPIPTPAPPPPPPRPMPTVPPPTPGPTL</sequence>
<feature type="compositionally biased region" description="Pro residues" evidence="1">
    <location>
        <begin position="246"/>
        <end position="288"/>
    </location>
</feature>